<organism evidence="3 4">
    <name type="scientific">Rhodocollybia butyracea</name>
    <dbReference type="NCBI Taxonomy" id="206335"/>
    <lineage>
        <taxon>Eukaryota</taxon>
        <taxon>Fungi</taxon>
        <taxon>Dikarya</taxon>
        <taxon>Basidiomycota</taxon>
        <taxon>Agaricomycotina</taxon>
        <taxon>Agaricomycetes</taxon>
        <taxon>Agaricomycetidae</taxon>
        <taxon>Agaricales</taxon>
        <taxon>Marasmiineae</taxon>
        <taxon>Omphalotaceae</taxon>
        <taxon>Rhodocollybia</taxon>
    </lineage>
</organism>
<sequence>MEHTLRSSEPAIGISGNSTSHHALEIFIALQLSGGIGMLAIVQRLDSNSNMTINRSRTWYSFCISWIISCFSYCLLFFCGKQFNPDENPSYGVCLAQAALIYSSPPLTGATTFALLLDVWWMFRAAAMGKRSGGRTVMTSLLIVPYVFWTVLTLGFLIAGRVDPQMVQRNLTVDPYCILSHPVPPILVCTLTLAFAIASIVMLGDYISFLPMTSWLIVLVEVTLAINMYRIRKQIRQSPVHPSRALVLTRDTDKSNKTKGNSSHGKNKEQLSALIIRLVAFSIGGMIAVTISVVFVINRAAGLWADLSIAALPPIGVLIFGSQKDFLQLWWKLLRWSLLCFRRNAHIPSHSPNQGLELNEYSPKVEILEIDFVPNILGNDGINGKQFPMPPRDEEDGLVSPRKGVAFRHDE</sequence>
<dbReference type="AlphaFoldDB" id="A0A9P5UB66"/>
<feature type="region of interest" description="Disordered" evidence="1">
    <location>
        <begin position="384"/>
        <end position="411"/>
    </location>
</feature>
<feature type="transmembrane region" description="Helical" evidence="2">
    <location>
        <begin position="57"/>
        <end position="78"/>
    </location>
</feature>
<feature type="transmembrane region" description="Helical" evidence="2">
    <location>
        <begin position="303"/>
        <end position="322"/>
    </location>
</feature>
<accession>A0A9P5UB66</accession>
<dbReference type="Proteomes" id="UP000772434">
    <property type="component" value="Unassembled WGS sequence"/>
</dbReference>
<keyword evidence="2" id="KW-0472">Membrane</keyword>
<evidence type="ECO:0000313" key="4">
    <source>
        <dbReference type="Proteomes" id="UP000772434"/>
    </source>
</evidence>
<evidence type="ECO:0000256" key="2">
    <source>
        <dbReference type="SAM" id="Phobius"/>
    </source>
</evidence>
<feature type="transmembrane region" description="Helical" evidence="2">
    <location>
        <begin position="99"/>
        <end position="123"/>
    </location>
</feature>
<evidence type="ECO:0000313" key="3">
    <source>
        <dbReference type="EMBL" id="KAF9071793.1"/>
    </source>
</evidence>
<keyword evidence="4" id="KW-1185">Reference proteome</keyword>
<evidence type="ECO:0000256" key="1">
    <source>
        <dbReference type="SAM" id="MobiDB-lite"/>
    </source>
</evidence>
<gene>
    <name evidence="3" type="ORF">BDP27DRAFT_1321362</name>
</gene>
<name>A0A9P5UB66_9AGAR</name>
<feature type="transmembrane region" description="Helical" evidence="2">
    <location>
        <begin position="209"/>
        <end position="229"/>
    </location>
</feature>
<dbReference type="OrthoDB" id="2988301at2759"/>
<feature type="transmembrane region" description="Helical" evidence="2">
    <location>
        <begin position="143"/>
        <end position="162"/>
    </location>
</feature>
<feature type="transmembrane region" description="Helical" evidence="2">
    <location>
        <begin position="183"/>
        <end position="203"/>
    </location>
</feature>
<dbReference type="EMBL" id="JADNRY010000029">
    <property type="protein sequence ID" value="KAF9071793.1"/>
    <property type="molecule type" value="Genomic_DNA"/>
</dbReference>
<proteinExistence type="predicted"/>
<feature type="transmembrane region" description="Helical" evidence="2">
    <location>
        <begin position="26"/>
        <end position="45"/>
    </location>
</feature>
<protein>
    <submittedName>
        <fullName evidence="3">Uncharacterized protein</fullName>
    </submittedName>
</protein>
<comment type="caution">
    <text evidence="3">The sequence shown here is derived from an EMBL/GenBank/DDBJ whole genome shotgun (WGS) entry which is preliminary data.</text>
</comment>
<reference evidence="3" key="1">
    <citation type="submission" date="2020-11" db="EMBL/GenBank/DDBJ databases">
        <authorList>
            <consortium name="DOE Joint Genome Institute"/>
            <person name="Ahrendt S."/>
            <person name="Riley R."/>
            <person name="Andreopoulos W."/>
            <person name="Labutti K."/>
            <person name="Pangilinan J."/>
            <person name="Ruiz-Duenas F.J."/>
            <person name="Barrasa J.M."/>
            <person name="Sanchez-Garcia M."/>
            <person name="Camarero S."/>
            <person name="Miyauchi S."/>
            <person name="Serrano A."/>
            <person name="Linde D."/>
            <person name="Babiker R."/>
            <person name="Drula E."/>
            <person name="Ayuso-Fernandez I."/>
            <person name="Pacheco R."/>
            <person name="Padilla G."/>
            <person name="Ferreira P."/>
            <person name="Barriuso J."/>
            <person name="Kellner H."/>
            <person name="Castanera R."/>
            <person name="Alfaro M."/>
            <person name="Ramirez L."/>
            <person name="Pisabarro A.G."/>
            <person name="Kuo A."/>
            <person name="Tritt A."/>
            <person name="Lipzen A."/>
            <person name="He G."/>
            <person name="Yan M."/>
            <person name="Ng V."/>
            <person name="Cullen D."/>
            <person name="Martin F."/>
            <person name="Rosso M.-N."/>
            <person name="Henrissat B."/>
            <person name="Hibbett D."/>
            <person name="Martinez A.T."/>
            <person name="Grigoriev I.V."/>
        </authorList>
    </citation>
    <scope>NUCLEOTIDE SEQUENCE</scope>
    <source>
        <strain evidence="3">AH 40177</strain>
    </source>
</reference>
<keyword evidence="2" id="KW-1133">Transmembrane helix</keyword>
<keyword evidence="2" id="KW-0812">Transmembrane</keyword>
<feature type="transmembrane region" description="Helical" evidence="2">
    <location>
        <begin position="274"/>
        <end position="297"/>
    </location>
</feature>